<protein>
    <submittedName>
        <fullName evidence="2">Uncharacterized protein</fullName>
    </submittedName>
</protein>
<reference evidence="2" key="1">
    <citation type="journal article" date="2007" name="J. Bacteriol.">
        <title>Comparative genome analysis of four magnetotactic bacteria reveals a complex set of group-specific genes implicated in magnetosome biomineralization and function.</title>
        <authorList>
            <person name="Richter M."/>
            <person name="Kube M."/>
            <person name="Bazylinski D.A."/>
            <person name="Lombardot T."/>
            <person name="Gloeckner F.O."/>
            <person name="Reinhardt R."/>
            <person name="Schueler D."/>
        </authorList>
    </citation>
    <scope>NUCLEOTIDE SEQUENCE</scope>
    <source>
        <strain evidence="2">MSR-1</strain>
    </source>
</reference>
<accession>A4TZS1</accession>
<dbReference type="EMBL" id="CU459003">
    <property type="protein sequence ID" value="CAM76128.1"/>
    <property type="molecule type" value="Genomic_DNA"/>
</dbReference>
<dbReference type="AlphaFoldDB" id="A4TZS1"/>
<evidence type="ECO:0000313" key="2">
    <source>
        <dbReference type="EMBL" id="CAM76128.1"/>
    </source>
</evidence>
<feature type="region of interest" description="Disordered" evidence="1">
    <location>
        <begin position="1"/>
        <end position="40"/>
    </location>
</feature>
<name>A4TZS1_9PROT</name>
<gene>
    <name evidence="2" type="ORF">MGR_3280</name>
</gene>
<proteinExistence type="predicted"/>
<evidence type="ECO:0000256" key="1">
    <source>
        <dbReference type="SAM" id="MobiDB-lite"/>
    </source>
</evidence>
<feature type="compositionally biased region" description="Basic and acidic residues" evidence="1">
    <location>
        <begin position="25"/>
        <end position="40"/>
    </location>
</feature>
<organism evidence="2">
    <name type="scientific">Magnetospirillum gryphiswaldense</name>
    <dbReference type="NCBI Taxonomy" id="55518"/>
    <lineage>
        <taxon>Bacteria</taxon>
        <taxon>Pseudomonadati</taxon>
        <taxon>Pseudomonadota</taxon>
        <taxon>Alphaproteobacteria</taxon>
        <taxon>Rhodospirillales</taxon>
        <taxon>Rhodospirillaceae</taxon>
        <taxon>Magnetospirillum</taxon>
    </lineage>
</organism>
<sequence>MYWSNKAAEQRGNRHVGGNPQQGHSHPDRQRLLPPPGRRELVAATRALDRVLL</sequence>